<dbReference type="GO" id="GO:0015297">
    <property type="term" value="F:antiporter activity"/>
    <property type="evidence" value="ECO:0007669"/>
    <property type="project" value="InterPro"/>
</dbReference>
<feature type="transmembrane region" description="Helical" evidence="10">
    <location>
        <begin position="134"/>
        <end position="153"/>
    </location>
</feature>
<dbReference type="PIRSF" id="PIRSF006603">
    <property type="entry name" value="DinF"/>
    <property type="match status" value="1"/>
</dbReference>
<dbReference type="EMBL" id="WWVT01000010">
    <property type="protein sequence ID" value="MZL62111.1"/>
    <property type="molecule type" value="Genomic_DNA"/>
</dbReference>
<feature type="transmembrane region" description="Helical" evidence="10">
    <location>
        <begin position="355"/>
        <end position="374"/>
    </location>
</feature>
<feature type="transmembrane region" description="Helical" evidence="10">
    <location>
        <begin position="52"/>
        <end position="71"/>
    </location>
</feature>
<proteinExistence type="inferred from homology"/>
<name>A0A6L8TE97_9FIRM</name>
<feature type="transmembrane region" description="Helical" evidence="10">
    <location>
        <begin position="270"/>
        <end position="293"/>
    </location>
</feature>
<comment type="caution">
    <text evidence="11">The sequence shown here is derived from an EMBL/GenBank/DDBJ whole genome shotgun (WGS) entry which is preliminary data.</text>
</comment>
<dbReference type="GO" id="GO:0046677">
    <property type="term" value="P:response to antibiotic"/>
    <property type="evidence" value="ECO:0007669"/>
    <property type="project" value="UniProtKB-KW"/>
</dbReference>
<evidence type="ECO:0000256" key="9">
    <source>
        <dbReference type="ARBA" id="ARBA00023251"/>
    </source>
</evidence>
<feature type="transmembrane region" description="Helical" evidence="10">
    <location>
        <begin position="160"/>
        <end position="179"/>
    </location>
</feature>
<dbReference type="PANTHER" id="PTHR43823:SF3">
    <property type="entry name" value="MULTIDRUG EXPORT PROTEIN MEPA"/>
    <property type="match status" value="1"/>
</dbReference>
<evidence type="ECO:0000256" key="7">
    <source>
        <dbReference type="ARBA" id="ARBA00022989"/>
    </source>
</evidence>
<dbReference type="NCBIfam" id="TIGR00797">
    <property type="entry name" value="matE"/>
    <property type="match status" value="1"/>
</dbReference>
<evidence type="ECO:0000313" key="11">
    <source>
        <dbReference type="EMBL" id="MZL62111.1"/>
    </source>
</evidence>
<feature type="transmembrane region" description="Helical" evidence="10">
    <location>
        <begin position="14"/>
        <end position="32"/>
    </location>
</feature>
<evidence type="ECO:0000256" key="8">
    <source>
        <dbReference type="ARBA" id="ARBA00023136"/>
    </source>
</evidence>
<dbReference type="InterPro" id="IPR045070">
    <property type="entry name" value="MATE_MepA-like"/>
</dbReference>
<dbReference type="GO" id="GO:0005886">
    <property type="term" value="C:plasma membrane"/>
    <property type="evidence" value="ECO:0007669"/>
    <property type="project" value="UniProtKB-SubCell"/>
</dbReference>
<organism evidence="11 12">
    <name type="scientific">Blautia massiliensis</name>
    <name type="common">ex Durand et al. 2017</name>
    <dbReference type="NCBI Taxonomy" id="1737424"/>
    <lineage>
        <taxon>Bacteria</taxon>
        <taxon>Bacillati</taxon>
        <taxon>Bacillota</taxon>
        <taxon>Clostridia</taxon>
        <taxon>Lachnospirales</taxon>
        <taxon>Lachnospiraceae</taxon>
        <taxon>Blautia</taxon>
    </lineage>
</organism>
<keyword evidence="9" id="KW-0046">Antibiotic resistance</keyword>
<dbReference type="RefSeq" id="WP_021652380.1">
    <property type="nucleotide sequence ID" value="NZ_CP085976.1"/>
</dbReference>
<evidence type="ECO:0000256" key="6">
    <source>
        <dbReference type="ARBA" id="ARBA00022692"/>
    </source>
</evidence>
<feature type="transmembrane region" description="Helical" evidence="10">
    <location>
        <begin position="191"/>
        <end position="214"/>
    </location>
</feature>
<comment type="subcellular location">
    <subcellularLocation>
        <location evidence="1">Cell membrane</location>
        <topology evidence="1">Multi-pass membrane protein</topology>
    </subcellularLocation>
</comment>
<dbReference type="Proteomes" id="UP000473323">
    <property type="component" value="Unassembled WGS sequence"/>
</dbReference>
<dbReference type="CDD" id="cd13143">
    <property type="entry name" value="MATE_MepA_like"/>
    <property type="match status" value="1"/>
</dbReference>
<accession>A0A6L8TE97</accession>
<evidence type="ECO:0000256" key="1">
    <source>
        <dbReference type="ARBA" id="ARBA00004651"/>
    </source>
</evidence>
<dbReference type="InterPro" id="IPR002528">
    <property type="entry name" value="MATE_fam"/>
</dbReference>
<keyword evidence="8 10" id="KW-0472">Membrane</keyword>
<evidence type="ECO:0000256" key="4">
    <source>
        <dbReference type="ARBA" id="ARBA00022448"/>
    </source>
</evidence>
<evidence type="ECO:0000256" key="2">
    <source>
        <dbReference type="ARBA" id="ARBA00008417"/>
    </source>
</evidence>
<evidence type="ECO:0000256" key="5">
    <source>
        <dbReference type="ARBA" id="ARBA00022475"/>
    </source>
</evidence>
<dbReference type="PANTHER" id="PTHR43823">
    <property type="entry name" value="SPORULATION PROTEIN YKVU"/>
    <property type="match status" value="1"/>
</dbReference>
<keyword evidence="6 10" id="KW-0812">Transmembrane</keyword>
<evidence type="ECO:0000256" key="10">
    <source>
        <dbReference type="SAM" id="Phobius"/>
    </source>
</evidence>
<dbReference type="GO" id="GO:0042910">
    <property type="term" value="F:xenobiotic transmembrane transporter activity"/>
    <property type="evidence" value="ECO:0007669"/>
    <property type="project" value="InterPro"/>
</dbReference>
<reference evidence="11 12" key="1">
    <citation type="journal article" date="2019" name="Nat. Med.">
        <title>A library of human gut bacterial isolates paired with longitudinal multiomics data enables mechanistic microbiome research.</title>
        <authorList>
            <person name="Poyet M."/>
            <person name="Groussin M."/>
            <person name="Gibbons S.M."/>
            <person name="Avila-Pacheco J."/>
            <person name="Jiang X."/>
            <person name="Kearney S.M."/>
            <person name="Perrotta A.R."/>
            <person name="Berdy B."/>
            <person name="Zhao S."/>
            <person name="Lieberman T.D."/>
            <person name="Swanson P.K."/>
            <person name="Smith M."/>
            <person name="Roesemann S."/>
            <person name="Alexander J.E."/>
            <person name="Rich S.A."/>
            <person name="Livny J."/>
            <person name="Vlamakis H."/>
            <person name="Clish C."/>
            <person name="Bullock K."/>
            <person name="Deik A."/>
            <person name="Scott J."/>
            <person name="Pierce K.A."/>
            <person name="Xavier R.J."/>
            <person name="Alm E.J."/>
        </authorList>
    </citation>
    <scope>NUCLEOTIDE SEQUENCE [LARGE SCALE GENOMIC DNA]</scope>
    <source>
        <strain evidence="11 12">BIOML-A4</strain>
    </source>
</reference>
<dbReference type="Pfam" id="PF01554">
    <property type="entry name" value="MatE"/>
    <property type="match status" value="2"/>
</dbReference>
<sequence>MQEEIFEKYPIPKAYFKLALPVVFSMVISLVYNMVDTYFIAGTGNTDLVAGVALGSPIFTLMIALGDIFGLGGSSFISRLFGEKRYEDAKRISVFSFYGAIVSGVAVAAVLMIFRSLVLGLLGASEATWEYASQYYTCIALGAPFIIVALTPSNQLRTEGFATASMVGSVLGAVVNIILDPIMIFVLGWGAAGAATATVIGNVCTDIFFVWFLIKKSKNLSVDPRGFHISRSEIGAVFAIGIPASVTNLMQSIGIALTNRALLGFGDDKVAAMGIVMKINMIAALVLVGFAFGGQPLTGYNYGARNRTRLKATLKFAYLLEGGMALVLMAVLGFFAPQMVKIFMSDPSVVENGALMLRLQLAGMLCMGIVLISTCTFQSAGQAMGAFLLSVSRQGVVFAVVLMIALKVAGYYGVLASQAISDFLTAVLAVVLVWRWRKKVDF</sequence>
<keyword evidence="7 10" id="KW-1133">Transmembrane helix</keyword>
<feature type="transmembrane region" description="Helical" evidence="10">
    <location>
        <begin position="412"/>
        <end position="434"/>
    </location>
</feature>
<evidence type="ECO:0000313" key="12">
    <source>
        <dbReference type="Proteomes" id="UP000473323"/>
    </source>
</evidence>
<gene>
    <name evidence="11" type="ORF">GT694_08645</name>
</gene>
<dbReference type="InterPro" id="IPR051327">
    <property type="entry name" value="MATE_MepA_subfamily"/>
</dbReference>
<keyword evidence="4" id="KW-0813">Transport</keyword>
<comment type="similarity">
    <text evidence="2">Belongs to the multi antimicrobial extrusion (MATE) (TC 2.A.66.1) family. MepA subfamily.</text>
</comment>
<keyword evidence="5" id="KW-1003">Cell membrane</keyword>
<feature type="transmembrane region" description="Helical" evidence="10">
    <location>
        <begin position="234"/>
        <end position="258"/>
    </location>
</feature>
<protein>
    <recommendedName>
        <fullName evidence="3">Multidrug export protein MepA</fullName>
    </recommendedName>
</protein>
<feature type="transmembrane region" description="Helical" evidence="10">
    <location>
        <begin position="92"/>
        <end position="114"/>
    </location>
</feature>
<evidence type="ECO:0000256" key="3">
    <source>
        <dbReference type="ARBA" id="ARBA00022106"/>
    </source>
</evidence>
<dbReference type="AlphaFoldDB" id="A0A6L8TE97"/>
<feature type="transmembrane region" description="Helical" evidence="10">
    <location>
        <begin position="314"/>
        <end position="335"/>
    </location>
</feature>
<dbReference type="InterPro" id="IPR048279">
    <property type="entry name" value="MdtK-like"/>
</dbReference>